<name>A0AAD8K8Y3_TARER</name>
<accession>A0AAD8K8Y3</accession>
<dbReference type="Proteomes" id="UP001229421">
    <property type="component" value="Unassembled WGS sequence"/>
</dbReference>
<keyword evidence="2" id="KW-1185">Reference proteome</keyword>
<reference evidence="1" key="1">
    <citation type="journal article" date="2023" name="bioRxiv">
        <title>Improved chromosome-level genome assembly for marigold (Tagetes erecta).</title>
        <authorList>
            <person name="Jiang F."/>
            <person name="Yuan L."/>
            <person name="Wang S."/>
            <person name="Wang H."/>
            <person name="Xu D."/>
            <person name="Wang A."/>
            <person name="Fan W."/>
        </authorList>
    </citation>
    <scope>NUCLEOTIDE SEQUENCE</scope>
    <source>
        <strain evidence="1">WSJ</strain>
        <tissue evidence="1">Leaf</tissue>
    </source>
</reference>
<dbReference type="AlphaFoldDB" id="A0AAD8K8Y3"/>
<comment type="caution">
    <text evidence="1">The sequence shown here is derived from an EMBL/GenBank/DDBJ whole genome shotgun (WGS) entry which is preliminary data.</text>
</comment>
<sequence>MHQVQKGYELFIFFARHRFVYQVSFHFYLSICNAMQLASNVTCFVIIPLLNHVMYLHVTLVVVNNYINLKFIST</sequence>
<protein>
    <submittedName>
        <fullName evidence="1">Uncharacterized protein</fullName>
    </submittedName>
</protein>
<evidence type="ECO:0000313" key="2">
    <source>
        <dbReference type="Proteomes" id="UP001229421"/>
    </source>
</evidence>
<gene>
    <name evidence="1" type="ORF">QVD17_26203</name>
</gene>
<dbReference type="EMBL" id="JAUHHV010000007">
    <property type="protein sequence ID" value="KAK1417081.1"/>
    <property type="molecule type" value="Genomic_DNA"/>
</dbReference>
<proteinExistence type="predicted"/>
<organism evidence="1 2">
    <name type="scientific">Tagetes erecta</name>
    <name type="common">African marigold</name>
    <dbReference type="NCBI Taxonomy" id="13708"/>
    <lineage>
        <taxon>Eukaryota</taxon>
        <taxon>Viridiplantae</taxon>
        <taxon>Streptophyta</taxon>
        <taxon>Embryophyta</taxon>
        <taxon>Tracheophyta</taxon>
        <taxon>Spermatophyta</taxon>
        <taxon>Magnoliopsida</taxon>
        <taxon>eudicotyledons</taxon>
        <taxon>Gunneridae</taxon>
        <taxon>Pentapetalae</taxon>
        <taxon>asterids</taxon>
        <taxon>campanulids</taxon>
        <taxon>Asterales</taxon>
        <taxon>Asteraceae</taxon>
        <taxon>Asteroideae</taxon>
        <taxon>Heliantheae alliance</taxon>
        <taxon>Tageteae</taxon>
        <taxon>Tagetes</taxon>
    </lineage>
</organism>
<evidence type="ECO:0000313" key="1">
    <source>
        <dbReference type="EMBL" id="KAK1417081.1"/>
    </source>
</evidence>